<organism evidence="1 2">
    <name type="scientific">Trichinella pseudospiralis</name>
    <name type="common">Parasitic roundworm</name>
    <dbReference type="NCBI Taxonomy" id="6337"/>
    <lineage>
        <taxon>Eukaryota</taxon>
        <taxon>Metazoa</taxon>
        <taxon>Ecdysozoa</taxon>
        <taxon>Nematoda</taxon>
        <taxon>Enoplea</taxon>
        <taxon>Dorylaimia</taxon>
        <taxon>Trichinellida</taxon>
        <taxon>Trichinellidae</taxon>
        <taxon>Trichinella</taxon>
    </lineage>
</organism>
<dbReference type="Proteomes" id="UP000054632">
    <property type="component" value="Unassembled WGS sequence"/>
</dbReference>
<evidence type="ECO:0000313" key="2">
    <source>
        <dbReference type="Proteomes" id="UP000054632"/>
    </source>
</evidence>
<dbReference type="EMBL" id="JYDR01000261">
    <property type="protein sequence ID" value="KRY64864.1"/>
    <property type="molecule type" value="Genomic_DNA"/>
</dbReference>
<dbReference type="AlphaFoldDB" id="A0A0V1DTF0"/>
<proteinExistence type="predicted"/>
<gene>
    <name evidence="1" type="ORF">T4A_13601</name>
</gene>
<reference evidence="1 2" key="1">
    <citation type="submission" date="2015-01" db="EMBL/GenBank/DDBJ databases">
        <title>Evolution of Trichinella species and genotypes.</title>
        <authorList>
            <person name="Korhonen P.K."/>
            <person name="Edoardo P."/>
            <person name="Giuseppe L.R."/>
            <person name="Gasser R.B."/>
        </authorList>
    </citation>
    <scope>NUCLEOTIDE SEQUENCE [LARGE SCALE GENOMIC DNA]</scope>
    <source>
        <strain evidence="1">ISS13</strain>
    </source>
</reference>
<protein>
    <submittedName>
        <fullName evidence="1">Uncharacterized protein</fullName>
    </submittedName>
</protein>
<name>A0A0V1DTF0_TRIPS</name>
<accession>A0A0V1DTF0</accession>
<evidence type="ECO:0000313" key="1">
    <source>
        <dbReference type="EMBL" id="KRY64864.1"/>
    </source>
</evidence>
<comment type="caution">
    <text evidence="1">The sequence shown here is derived from an EMBL/GenBank/DDBJ whole genome shotgun (WGS) entry which is preliminary data.</text>
</comment>
<sequence length="70" mass="7871">MSLYTKQCAKLPNLIDTFSLHMKDEDFKDFSSVSEVKSVEVGIQPVSMSKLRIGDDCTVSCLTETIFYSL</sequence>